<organism evidence="2 3">
    <name type="scientific">Tectimicrobiota bacterium</name>
    <dbReference type="NCBI Taxonomy" id="2528274"/>
    <lineage>
        <taxon>Bacteria</taxon>
        <taxon>Pseudomonadati</taxon>
        <taxon>Nitrospinota/Tectimicrobiota group</taxon>
        <taxon>Candidatus Tectimicrobiota</taxon>
    </lineage>
</organism>
<accession>A0A932MNK6</accession>
<feature type="domain" description="Endoribonuclease L-PSP/chorismate mutase-like" evidence="1">
    <location>
        <begin position="6"/>
        <end position="139"/>
    </location>
</feature>
<dbReference type="CDD" id="cd02199">
    <property type="entry name" value="YjgF_YER057c_UK114_like_1"/>
    <property type="match status" value="1"/>
</dbReference>
<sequence>MPVEDQLKKLGLALPAAPAPVGAYVPCVVAQGLLFISGQLPLREGKLLHRGKVGAEVALPEAQDCARVCFLNALAQAKAALGSLDRVKRVVRMTGFVASAPDFTDQASVMNGASECAVGVFGDAGKHARLAIGVAELPLAVPIELEVIIEVM</sequence>
<proteinExistence type="predicted"/>
<dbReference type="Gene3D" id="3.30.1330.40">
    <property type="entry name" value="RutC-like"/>
    <property type="match status" value="1"/>
</dbReference>
<dbReference type="EMBL" id="JACPUR010000041">
    <property type="protein sequence ID" value="MBI3129459.1"/>
    <property type="molecule type" value="Genomic_DNA"/>
</dbReference>
<dbReference type="InterPro" id="IPR035959">
    <property type="entry name" value="RutC-like_sf"/>
</dbReference>
<dbReference type="PANTHER" id="PTHR43760">
    <property type="entry name" value="ENDORIBONUCLEASE-RELATED"/>
    <property type="match status" value="1"/>
</dbReference>
<reference evidence="2" key="1">
    <citation type="submission" date="2020-07" db="EMBL/GenBank/DDBJ databases">
        <title>Huge and variable diversity of episymbiotic CPR bacteria and DPANN archaea in groundwater ecosystems.</title>
        <authorList>
            <person name="He C.Y."/>
            <person name="Keren R."/>
            <person name="Whittaker M."/>
            <person name="Farag I.F."/>
            <person name="Doudna J."/>
            <person name="Cate J.H.D."/>
            <person name="Banfield J.F."/>
        </authorList>
    </citation>
    <scope>NUCLEOTIDE SEQUENCE</scope>
    <source>
        <strain evidence="2">NC_groundwater_763_Ag_S-0.2um_68_21</strain>
    </source>
</reference>
<dbReference type="SUPFAM" id="SSF55298">
    <property type="entry name" value="YjgF-like"/>
    <property type="match status" value="1"/>
</dbReference>
<evidence type="ECO:0000313" key="2">
    <source>
        <dbReference type="EMBL" id="MBI3129459.1"/>
    </source>
</evidence>
<dbReference type="AlphaFoldDB" id="A0A932MNK6"/>
<protein>
    <submittedName>
        <fullName evidence="2">RidA family protein</fullName>
    </submittedName>
</protein>
<gene>
    <name evidence="2" type="ORF">HYZ11_17765</name>
</gene>
<dbReference type="PANTHER" id="PTHR43760:SF1">
    <property type="entry name" value="ENDORIBONUCLEASE L-PSP_CHORISMATE MUTASE-LIKE DOMAIN-CONTAINING PROTEIN"/>
    <property type="match status" value="1"/>
</dbReference>
<name>A0A932MNK6_UNCTE</name>
<evidence type="ECO:0000259" key="1">
    <source>
        <dbReference type="Pfam" id="PF14588"/>
    </source>
</evidence>
<dbReference type="InterPro" id="IPR013813">
    <property type="entry name" value="Endoribo_LPSP/chorism_mut-like"/>
</dbReference>
<dbReference type="Proteomes" id="UP000782312">
    <property type="component" value="Unassembled WGS sequence"/>
</dbReference>
<evidence type="ECO:0000313" key="3">
    <source>
        <dbReference type="Proteomes" id="UP000782312"/>
    </source>
</evidence>
<comment type="caution">
    <text evidence="2">The sequence shown here is derived from an EMBL/GenBank/DDBJ whole genome shotgun (WGS) entry which is preliminary data.</text>
</comment>
<dbReference type="Pfam" id="PF14588">
    <property type="entry name" value="YjgF_endoribonc"/>
    <property type="match status" value="1"/>
</dbReference>